<dbReference type="InterPro" id="IPR005821">
    <property type="entry name" value="Ion_trans_dom"/>
</dbReference>
<feature type="transmembrane region" description="Helical" evidence="12">
    <location>
        <begin position="58"/>
        <end position="80"/>
    </location>
</feature>
<dbReference type="Gene3D" id="1.10.287.70">
    <property type="match status" value="1"/>
</dbReference>
<proteinExistence type="predicted"/>
<evidence type="ECO:0000256" key="8">
    <source>
        <dbReference type="ARBA" id="ARBA00022989"/>
    </source>
</evidence>
<dbReference type="PANTHER" id="PTHR11537">
    <property type="entry name" value="VOLTAGE-GATED POTASSIUM CHANNEL"/>
    <property type="match status" value="1"/>
</dbReference>
<dbReference type="PANTHER" id="PTHR11537:SF254">
    <property type="entry name" value="POTASSIUM VOLTAGE-GATED CHANNEL PROTEIN SHAB"/>
    <property type="match status" value="1"/>
</dbReference>
<dbReference type="SUPFAM" id="SSF81324">
    <property type="entry name" value="Voltage-gated potassium channels"/>
    <property type="match status" value="1"/>
</dbReference>
<evidence type="ECO:0000256" key="4">
    <source>
        <dbReference type="ARBA" id="ARBA00022692"/>
    </source>
</evidence>
<evidence type="ECO:0000256" key="12">
    <source>
        <dbReference type="SAM" id="Phobius"/>
    </source>
</evidence>
<keyword evidence="9" id="KW-0406">Ion transport</keyword>
<protein>
    <submittedName>
        <fullName evidence="14">Ion transporter</fullName>
    </submittedName>
</protein>
<keyword evidence="15" id="KW-1185">Reference proteome</keyword>
<evidence type="ECO:0000256" key="2">
    <source>
        <dbReference type="ARBA" id="ARBA00022448"/>
    </source>
</evidence>
<feature type="transmembrane region" description="Helical" evidence="12">
    <location>
        <begin position="154"/>
        <end position="175"/>
    </location>
</feature>
<evidence type="ECO:0000256" key="7">
    <source>
        <dbReference type="ARBA" id="ARBA00022958"/>
    </source>
</evidence>
<comment type="subcellular location">
    <subcellularLocation>
        <location evidence="1">Membrane</location>
        <topology evidence="1">Multi-pass membrane protein</topology>
    </subcellularLocation>
</comment>
<dbReference type="PRINTS" id="PR00169">
    <property type="entry name" value="KCHANNEL"/>
</dbReference>
<dbReference type="Pfam" id="PF00520">
    <property type="entry name" value="Ion_trans"/>
    <property type="match status" value="1"/>
</dbReference>
<organism evidence="14 15">
    <name type="scientific">Sphingobacterium griseoflavum</name>
    <dbReference type="NCBI Taxonomy" id="1474952"/>
    <lineage>
        <taxon>Bacteria</taxon>
        <taxon>Pseudomonadati</taxon>
        <taxon>Bacteroidota</taxon>
        <taxon>Sphingobacteriia</taxon>
        <taxon>Sphingobacteriales</taxon>
        <taxon>Sphingobacteriaceae</taxon>
        <taxon>Sphingobacterium</taxon>
    </lineage>
</organism>
<gene>
    <name evidence="14" type="ORF">GCM10017764_16600</name>
</gene>
<feature type="transmembrane region" description="Helical" evidence="12">
    <location>
        <begin position="28"/>
        <end position="46"/>
    </location>
</feature>
<keyword evidence="8 12" id="KW-1133">Transmembrane helix</keyword>
<dbReference type="InterPro" id="IPR028325">
    <property type="entry name" value="VG_K_chnl"/>
</dbReference>
<dbReference type="InterPro" id="IPR027359">
    <property type="entry name" value="Volt_channel_dom_sf"/>
</dbReference>
<dbReference type="EMBL" id="BNAF01000005">
    <property type="protein sequence ID" value="GHE33983.1"/>
    <property type="molecule type" value="Genomic_DNA"/>
</dbReference>
<keyword evidence="6" id="KW-0851">Voltage-gated channel</keyword>
<evidence type="ECO:0000256" key="3">
    <source>
        <dbReference type="ARBA" id="ARBA00022538"/>
    </source>
</evidence>
<keyword evidence="4 12" id="KW-0812">Transmembrane</keyword>
<keyword evidence="7" id="KW-0630">Potassium</keyword>
<feature type="transmembrane region" description="Helical" evidence="12">
    <location>
        <begin position="92"/>
        <end position="117"/>
    </location>
</feature>
<keyword evidence="5" id="KW-0631">Potassium channel</keyword>
<evidence type="ECO:0000313" key="15">
    <source>
        <dbReference type="Proteomes" id="UP000620550"/>
    </source>
</evidence>
<keyword evidence="2" id="KW-0813">Transport</keyword>
<keyword evidence="3" id="KW-0633">Potassium transport</keyword>
<feature type="transmembrane region" description="Helical" evidence="12">
    <location>
        <begin position="213"/>
        <end position="235"/>
    </location>
</feature>
<keyword evidence="11" id="KW-0407">Ion channel</keyword>
<evidence type="ECO:0000256" key="1">
    <source>
        <dbReference type="ARBA" id="ARBA00004141"/>
    </source>
</evidence>
<evidence type="ECO:0000256" key="5">
    <source>
        <dbReference type="ARBA" id="ARBA00022826"/>
    </source>
</evidence>
<feature type="domain" description="Ion transport" evidence="13">
    <location>
        <begin position="27"/>
        <end position="244"/>
    </location>
</feature>
<dbReference type="Proteomes" id="UP000620550">
    <property type="component" value="Unassembled WGS sequence"/>
</dbReference>
<accession>A0ABQ3HXX4</accession>
<dbReference type="Gene3D" id="1.20.120.350">
    <property type="entry name" value="Voltage-gated potassium channels. Chain C"/>
    <property type="match status" value="1"/>
</dbReference>
<comment type="caution">
    <text evidence="14">The sequence shown here is derived from an EMBL/GenBank/DDBJ whole genome shotgun (WGS) entry which is preliminary data.</text>
</comment>
<evidence type="ECO:0000256" key="10">
    <source>
        <dbReference type="ARBA" id="ARBA00023136"/>
    </source>
</evidence>
<name>A0ABQ3HXX4_9SPHI</name>
<feature type="transmembrane region" description="Helical" evidence="12">
    <location>
        <begin position="182"/>
        <end position="201"/>
    </location>
</feature>
<evidence type="ECO:0000256" key="11">
    <source>
        <dbReference type="ARBA" id="ARBA00023303"/>
    </source>
</evidence>
<evidence type="ECO:0000256" key="6">
    <source>
        <dbReference type="ARBA" id="ARBA00022882"/>
    </source>
</evidence>
<sequence>MMKKKKSDVFKRKLYRIIFRSDTPLGKYFDIALLVLIVVSIVSVFMESISEIRARYMPYIQVLEWGLTICFTIEYALRIYCVRKPMRYIKSFYGVIDLLSILPTYTSVIIAGTQYLVVIRALRLLRVFRVLKLTRYLSEGNILRTALRASFHKITVFLASVITLVTIVGTIMYVVEGEQNGFNNIPTSIYWAIVTITTVGYGDLSPQTSIGQLFASILMIIGYGIIAVPTGIVSVEMAKASENEKPRCRRCQDKIDKPNARFCANCGMLLQAKNQPDV</sequence>
<evidence type="ECO:0000313" key="14">
    <source>
        <dbReference type="EMBL" id="GHE33983.1"/>
    </source>
</evidence>
<reference evidence="15" key="1">
    <citation type="journal article" date="2019" name="Int. J. Syst. Evol. Microbiol.">
        <title>The Global Catalogue of Microorganisms (GCM) 10K type strain sequencing project: providing services to taxonomists for standard genome sequencing and annotation.</title>
        <authorList>
            <consortium name="The Broad Institute Genomics Platform"/>
            <consortium name="The Broad Institute Genome Sequencing Center for Infectious Disease"/>
            <person name="Wu L."/>
            <person name="Ma J."/>
        </authorList>
    </citation>
    <scope>NUCLEOTIDE SEQUENCE [LARGE SCALE GENOMIC DNA]</scope>
    <source>
        <strain evidence="15">CGMCC 1.12966</strain>
    </source>
</reference>
<evidence type="ECO:0000256" key="9">
    <source>
        <dbReference type="ARBA" id="ARBA00023065"/>
    </source>
</evidence>
<keyword evidence="10 12" id="KW-0472">Membrane</keyword>
<dbReference type="RefSeq" id="WP_189626180.1">
    <property type="nucleotide sequence ID" value="NZ_BNAF01000005.1"/>
</dbReference>
<evidence type="ECO:0000259" key="13">
    <source>
        <dbReference type="Pfam" id="PF00520"/>
    </source>
</evidence>